<dbReference type="InterPro" id="IPR005149">
    <property type="entry name" value="Tscrpt_reg_PadR_N"/>
</dbReference>
<dbReference type="EMBL" id="SNWQ01000009">
    <property type="protein sequence ID" value="TDO47210.1"/>
    <property type="molecule type" value="Genomic_DNA"/>
</dbReference>
<keyword evidence="3" id="KW-0238">DNA-binding</keyword>
<evidence type="ECO:0000259" key="2">
    <source>
        <dbReference type="Pfam" id="PF10400"/>
    </source>
</evidence>
<evidence type="ECO:0000313" key="4">
    <source>
        <dbReference type="Proteomes" id="UP000295388"/>
    </source>
</evidence>
<dbReference type="OrthoDB" id="3186544at2"/>
<dbReference type="Pfam" id="PF03551">
    <property type="entry name" value="PadR"/>
    <property type="match status" value="1"/>
</dbReference>
<feature type="domain" description="Transcription regulator PadR C-terminal" evidence="2">
    <location>
        <begin position="90"/>
        <end position="165"/>
    </location>
</feature>
<dbReference type="Gene3D" id="1.10.10.10">
    <property type="entry name" value="Winged helix-like DNA-binding domain superfamily/Winged helix DNA-binding domain"/>
    <property type="match status" value="1"/>
</dbReference>
<keyword evidence="4" id="KW-1185">Reference proteome</keyword>
<comment type="caution">
    <text evidence="3">The sequence shown here is derived from an EMBL/GenBank/DDBJ whole genome shotgun (WGS) entry which is preliminary data.</text>
</comment>
<dbReference type="GO" id="GO:0003677">
    <property type="term" value="F:DNA binding"/>
    <property type="evidence" value="ECO:0007669"/>
    <property type="project" value="UniProtKB-KW"/>
</dbReference>
<reference evidence="3 4" key="1">
    <citation type="submission" date="2019-03" db="EMBL/GenBank/DDBJ databases">
        <title>Genomic Encyclopedia of Type Strains, Phase III (KMG-III): the genomes of soil and plant-associated and newly described type strains.</title>
        <authorList>
            <person name="Whitman W."/>
        </authorList>
    </citation>
    <scope>NUCLEOTIDE SEQUENCE [LARGE SCALE GENOMIC DNA]</scope>
    <source>
        <strain evidence="3 4">VKM Ac-2527</strain>
    </source>
</reference>
<gene>
    <name evidence="3" type="ORF">EV643_109102</name>
</gene>
<dbReference type="SUPFAM" id="SSF46785">
    <property type="entry name" value="Winged helix' DNA-binding domain"/>
    <property type="match status" value="1"/>
</dbReference>
<proteinExistence type="predicted"/>
<dbReference type="InterPro" id="IPR036390">
    <property type="entry name" value="WH_DNA-bd_sf"/>
</dbReference>
<dbReference type="PANTHER" id="PTHR43252:SF6">
    <property type="entry name" value="NEGATIVE TRANSCRIPTION REGULATOR PADR"/>
    <property type="match status" value="1"/>
</dbReference>
<dbReference type="AlphaFoldDB" id="A0A4V3C9W3"/>
<organism evidence="3 4">
    <name type="scientific">Kribbella caucasensis</name>
    <dbReference type="NCBI Taxonomy" id="2512215"/>
    <lineage>
        <taxon>Bacteria</taxon>
        <taxon>Bacillati</taxon>
        <taxon>Actinomycetota</taxon>
        <taxon>Actinomycetes</taxon>
        <taxon>Propionibacteriales</taxon>
        <taxon>Kribbellaceae</taxon>
        <taxon>Kribbella</taxon>
    </lineage>
</organism>
<dbReference type="Proteomes" id="UP000295388">
    <property type="component" value="Unassembled WGS sequence"/>
</dbReference>
<dbReference type="InterPro" id="IPR018309">
    <property type="entry name" value="Tscrpt_reg_PadR_C"/>
</dbReference>
<evidence type="ECO:0000313" key="3">
    <source>
        <dbReference type="EMBL" id="TDO47210.1"/>
    </source>
</evidence>
<sequence>MRPLFLALLADDSRYGYELKQSLEQEFGEMLPAMNAGQVYSTLARLERDGLVVGRSVEGDSRRKRMYELTEAGQAELSSWIEAPVPGARLKDEFFMKFVVVVAAGLAAPMKLIERQRREYLQSLRDLDAVLADGGKGPTAELMVEGAVLHLKAGLEWLDLIEQRLAVGAESA</sequence>
<feature type="domain" description="Transcription regulator PadR N-terminal" evidence="1">
    <location>
        <begin position="6"/>
        <end position="78"/>
    </location>
</feature>
<dbReference type="Pfam" id="PF10400">
    <property type="entry name" value="Vir_act_alpha_C"/>
    <property type="match status" value="1"/>
</dbReference>
<evidence type="ECO:0000259" key="1">
    <source>
        <dbReference type="Pfam" id="PF03551"/>
    </source>
</evidence>
<protein>
    <submittedName>
        <fullName evidence="3">DNA-binding PadR family transcriptional regulator</fullName>
    </submittedName>
</protein>
<dbReference type="PANTHER" id="PTHR43252">
    <property type="entry name" value="TRANSCRIPTIONAL REGULATOR YQJI"/>
    <property type="match status" value="1"/>
</dbReference>
<name>A0A4V3C9W3_9ACTN</name>
<dbReference type="InterPro" id="IPR036388">
    <property type="entry name" value="WH-like_DNA-bd_sf"/>
</dbReference>
<dbReference type="RefSeq" id="WP_133801591.1">
    <property type="nucleotide sequence ID" value="NZ_SNWQ01000009.1"/>
</dbReference>
<accession>A0A4V3C9W3</accession>